<feature type="transmembrane region" description="Helical" evidence="1">
    <location>
        <begin position="37"/>
        <end position="57"/>
    </location>
</feature>
<evidence type="ECO:0000313" key="4">
    <source>
        <dbReference type="Proteomes" id="UP000532273"/>
    </source>
</evidence>
<gene>
    <name evidence="2" type="ORF">GCM10007422_05920</name>
    <name evidence="3" type="ORF">GGQ60_002053</name>
</gene>
<evidence type="ECO:0000313" key="5">
    <source>
        <dbReference type="Proteomes" id="UP000642938"/>
    </source>
</evidence>
<dbReference type="RefSeq" id="WP_183763093.1">
    <property type="nucleotide sequence ID" value="NZ_BMHZ01000001.1"/>
</dbReference>
<reference evidence="3 4" key="3">
    <citation type="submission" date="2020-08" db="EMBL/GenBank/DDBJ databases">
        <title>Genomic Encyclopedia of Type Strains, Phase IV (KMG-IV): sequencing the most valuable type-strain genomes for metagenomic binning, comparative biology and taxonomic classification.</title>
        <authorList>
            <person name="Goeker M."/>
        </authorList>
    </citation>
    <scope>NUCLEOTIDE SEQUENCE [LARGE SCALE GENOMIC DNA]</scope>
    <source>
        <strain evidence="3 4">DSM 100774</strain>
    </source>
</reference>
<reference evidence="5" key="2">
    <citation type="journal article" date="2019" name="Int. J. Syst. Evol. Microbiol.">
        <title>The Global Catalogue of Microorganisms (GCM) 10K type strain sequencing project: providing services to taxonomists for standard genome sequencing and annotation.</title>
        <authorList>
            <consortium name="The Broad Institute Genomics Platform"/>
            <consortium name="The Broad Institute Genome Sequencing Center for Infectious Disease"/>
            <person name="Wu L."/>
            <person name="Ma J."/>
        </authorList>
    </citation>
    <scope>NUCLEOTIDE SEQUENCE [LARGE SCALE GENOMIC DNA]</scope>
    <source>
        <strain evidence="5">CGMCC 1.15287</strain>
    </source>
</reference>
<dbReference type="Proteomes" id="UP000642938">
    <property type="component" value="Unassembled WGS sequence"/>
</dbReference>
<sequence length="90" mass="9961">MKLRVTPLNIIGAIGLSLMAVGLFSEKSTAPGQINLSGFYLLILACLVAVTFVTDLIFRFTLKDIKRIWVIELIFIVIAAILMLILQKLV</sequence>
<keyword evidence="5" id="KW-1185">Reference proteome</keyword>
<evidence type="ECO:0000313" key="2">
    <source>
        <dbReference type="EMBL" id="GGG95195.1"/>
    </source>
</evidence>
<dbReference type="EMBL" id="JACIEF010000002">
    <property type="protein sequence ID" value="MBB4108072.1"/>
    <property type="molecule type" value="Genomic_DNA"/>
</dbReference>
<proteinExistence type="predicted"/>
<protein>
    <submittedName>
        <fullName evidence="3">Cytosine/uracil/thiamine/allantoin permease</fullName>
    </submittedName>
</protein>
<evidence type="ECO:0000256" key="1">
    <source>
        <dbReference type="SAM" id="Phobius"/>
    </source>
</evidence>
<reference evidence="2" key="1">
    <citation type="journal article" date="2014" name="Int. J. Syst. Evol. Microbiol.">
        <title>Complete genome of a new Firmicutes species belonging to the dominant human colonic microbiota ('Ruminococcus bicirculans') reveals two chromosomes and a selective capacity to utilize plant glucans.</title>
        <authorList>
            <consortium name="NISC Comparative Sequencing Program"/>
            <person name="Wegmann U."/>
            <person name="Louis P."/>
            <person name="Goesmann A."/>
            <person name="Henrissat B."/>
            <person name="Duncan S.H."/>
            <person name="Flint H.J."/>
        </authorList>
    </citation>
    <scope>NUCLEOTIDE SEQUENCE</scope>
    <source>
        <strain evidence="2">CGMCC 1.15287</strain>
    </source>
</reference>
<feature type="transmembrane region" description="Helical" evidence="1">
    <location>
        <begin position="69"/>
        <end position="86"/>
    </location>
</feature>
<dbReference type="AlphaFoldDB" id="A0A7W6KAF0"/>
<keyword evidence="1" id="KW-0812">Transmembrane</keyword>
<keyword evidence="1" id="KW-0472">Membrane</keyword>
<reference evidence="2" key="4">
    <citation type="submission" date="2024-05" db="EMBL/GenBank/DDBJ databases">
        <authorList>
            <person name="Sun Q."/>
            <person name="Zhou Y."/>
        </authorList>
    </citation>
    <scope>NUCLEOTIDE SEQUENCE</scope>
    <source>
        <strain evidence="2">CGMCC 1.15287</strain>
    </source>
</reference>
<comment type="caution">
    <text evidence="3">The sequence shown here is derived from an EMBL/GenBank/DDBJ whole genome shotgun (WGS) entry which is preliminary data.</text>
</comment>
<accession>A0A7W6KAF0</accession>
<feature type="transmembrane region" description="Helical" evidence="1">
    <location>
        <begin position="7"/>
        <end position="25"/>
    </location>
</feature>
<dbReference type="Proteomes" id="UP000532273">
    <property type="component" value="Unassembled WGS sequence"/>
</dbReference>
<evidence type="ECO:0000313" key="3">
    <source>
        <dbReference type="EMBL" id="MBB4108072.1"/>
    </source>
</evidence>
<dbReference type="EMBL" id="BMHZ01000001">
    <property type="protein sequence ID" value="GGG95195.1"/>
    <property type="molecule type" value="Genomic_DNA"/>
</dbReference>
<organism evidence="3 4">
    <name type="scientific">Pedobacter zeae</name>
    <dbReference type="NCBI Taxonomy" id="1737356"/>
    <lineage>
        <taxon>Bacteria</taxon>
        <taxon>Pseudomonadati</taxon>
        <taxon>Bacteroidota</taxon>
        <taxon>Sphingobacteriia</taxon>
        <taxon>Sphingobacteriales</taxon>
        <taxon>Sphingobacteriaceae</taxon>
        <taxon>Pedobacter</taxon>
    </lineage>
</organism>
<keyword evidence="1" id="KW-1133">Transmembrane helix</keyword>
<name>A0A7W6KAF0_9SPHI</name>